<comment type="subcellular location">
    <subcellularLocation>
        <location evidence="1">Membrane</location>
        <topology evidence="1">Multi-pass membrane protein</topology>
    </subcellularLocation>
</comment>
<evidence type="ECO:0008006" key="8">
    <source>
        <dbReference type="Google" id="ProtNLM"/>
    </source>
</evidence>
<dbReference type="InterPro" id="IPR003825">
    <property type="entry name" value="Colicin-V_CvpA"/>
</dbReference>
<feature type="transmembrane region" description="Helical" evidence="5">
    <location>
        <begin position="24"/>
        <end position="44"/>
    </location>
</feature>
<gene>
    <name evidence="6" type="ORF">MM817_00292</name>
</gene>
<evidence type="ECO:0000256" key="2">
    <source>
        <dbReference type="ARBA" id="ARBA00022692"/>
    </source>
</evidence>
<keyword evidence="3 5" id="KW-1133">Transmembrane helix</keyword>
<accession>A0A9X1V5J4</accession>
<comment type="caution">
    <text evidence="6">The sequence shown here is derived from an EMBL/GenBank/DDBJ whole genome shotgun (WGS) entry which is preliminary data.</text>
</comment>
<keyword evidence="2 5" id="KW-0812">Transmembrane</keyword>
<dbReference type="GO" id="GO:0009403">
    <property type="term" value="P:toxin biosynthetic process"/>
    <property type="evidence" value="ECO:0007669"/>
    <property type="project" value="InterPro"/>
</dbReference>
<feature type="transmembrane region" description="Helical" evidence="5">
    <location>
        <begin position="85"/>
        <end position="108"/>
    </location>
</feature>
<evidence type="ECO:0000256" key="1">
    <source>
        <dbReference type="ARBA" id="ARBA00004141"/>
    </source>
</evidence>
<keyword evidence="7" id="KW-1185">Reference proteome</keyword>
<evidence type="ECO:0000256" key="3">
    <source>
        <dbReference type="ARBA" id="ARBA00022989"/>
    </source>
</evidence>
<feature type="transmembrane region" description="Helical" evidence="5">
    <location>
        <begin position="128"/>
        <end position="152"/>
    </location>
</feature>
<reference evidence="6" key="1">
    <citation type="submission" date="2022-03" db="EMBL/GenBank/DDBJ databases">
        <title>Draft Genome Sequence of Firmicute Strain S0AB, a Heterotrophic Iron/Sulfur-Oxidizing Extreme Acidophile.</title>
        <authorList>
            <person name="Vergara E."/>
            <person name="Pakostova E."/>
            <person name="Johnson D.B."/>
            <person name="Holmes D.S."/>
        </authorList>
    </citation>
    <scope>NUCLEOTIDE SEQUENCE</scope>
    <source>
        <strain evidence="6">S0AB</strain>
    </source>
</reference>
<evidence type="ECO:0000313" key="6">
    <source>
        <dbReference type="EMBL" id="MCI0182041.1"/>
    </source>
</evidence>
<sequence length="184" mass="20115">MDIADIVIIVIIVFSAWDGYRTGFVVQVVRLLGTVLAYVLAWKFHSILTPTLARWLEGTVLKHVHHVTSSPLFVLFGTQPTRAGIAMAMGSAISFGIVFYLSLFIIRYVGHLLNVVMSLPVLSLINRFAGLVAGAVIAFVLIAVLISILSYVPVAPLKEQIMHSALAPMFQGLVRQLDKIESSL</sequence>
<evidence type="ECO:0000256" key="4">
    <source>
        <dbReference type="ARBA" id="ARBA00023136"/>
    </source>
</evidence>
<protein>
    <recommendedName>
        <fullName evidence="8">Colicin V production protein</fullName>
    </recommendedName>
</protein>
<organism evidence="6 7">
    <name type="scientific">Sulfoacidibacillus ferrooxidans</name>
    <dbReference type="NCBI Taxonomy" id="2005001"/>
    <lineage>
        <taxon>Bacteria</taxon>
        <taxon>Bacillati</taxon>
        <taxon>Bacillota</taxon>
        <taxon>Bacilli</taxon>
        <taxon>Bacillales</taxon>
        <taxon>Alicyclobacillaceae</taxon>
        <taxon>Sulfoacidibacillus</taxon>
    </lineage>
</organism>
<evidence type="ECO:0000313" key="7">
    <source>
        <dbReference type="Proteomes" id="UP001139263"/>
    </source>
</evidence>
<name>A0A9X1V5J4_9BACL</name>
<evidence type="ECO:0000256" key="5">
    <source>
        <dbReference type="SAM" id="Phobius"/>
    </source>
</evidence>
<proteinExistence type="predicted"/>
<dbReference type="GO" id="GO:0016020">
    <property type="term" value="C:membrane"/>
    <property type="evidence" value="ECO:0007669"/>
    <property type="project" value="UniProtKB-SubCell"/>
</dbReference>
<dbReference type="Pfam" id="PF02674">
    <property type="entry name" value="Colicin_V"/>
    <property type="match status" value="1"/>
</dbReference>
<dbReference type="AlphaFoldDB" id="A0A9X1V5J4"/>
<dbReference type="PANTHER" id="PTHR37306">
    <property type="entry name" value="COLICIN V PRODUCTION PROTEIN"/>
    <property type="match status" value="1"/>
</dbReference>
<keyword evidence="4 5" id="KW-0472">Membrane</keyword>
<dbReference type="PANTHER" id="PTHR37306:SF1">
    <property type="entry name" value="COLICIN V PRODUCTION PROTEIN"/>
    <property type="match status" value="1"/>
</dbReference>
<dbReference type="EMBL" id="JALBUF010000001">
    <property type="protein sequence ID" value="MCI0182041.1"/>
    <property type="molecule type" value="Genomic_DNA"/>
</dbReference>
<dbReference type="Proteomes" id="UP001139263">
    <property type="component" value="Unassembled WGS sequence"/>
</dbReference>